<dbReference type="Proteomes" id="UP000485621">
    <property type="component" value="Unassembled WGS sequence"/>
</dbReference>
<comment type="caution">
    <text evidence="1">The sequence shown here is derived from an EMBL/GenBank/DDBJ whole genome shotgun (WGS) entry which is preliminary data.</text>
</comment>
<dbReference type="EMBL" id="MWDB01000024">
    <property type="protein sequence ID" value="OQB41084.1"/>
    <property type="molecule type" value="Genomic_DNA"/>
</dbReference>
<reference evidence="1" key="1">
    <citation type="submission" date="2017-02" db="EMBL/GenBank/DDBJ databases">
        <title>Delving into the versatile metabolic prowess of the omnipresent phylum Bacteroidetes.</title>
        <authorList>
            <person name="Nobu M.K."/>
            <person name="Mei R."/>
            <person name="Narihiro T."/>
            <person name="Kuroda K."/>
            <person name="Liu W.-T."/>
        </authorList>
    </citation>
    <scope>NUCLEOTIDE SEQUENCE</scope>
    <source>
        <strain evidence="1">ADurb.Bin160</strain>
    </source>
</reference>
<evidence type="ECO:0000313" key="1">
    <source>
        <dbReference type="EMBL" id="OQB41084.1"/>
    </source>
</evidence>
<dbReference type="AlphaFoldDB" id="A0A1V5ZMC8"/>
<accession>A0A1V5ZMC8</accession>
<gene>
    <name evidence="1" type="ORF">BWY04_01047</name>
</gene>
<name>A0A1V5ZMC8_9BACT</name>
<sequence length="99" mass="11767">MYPFDFYGATLYKNFCRKIELYNGNSILDTINSNSYQCFIEEHNSTITSYKIKLYFRNKQPFNLLILKNFIPLNLGIESVSYKHHDSTMKQCEIIESYV</sequence>
<proteinExistence type="predicted"/>
<organism evidence="1">
    <name type="scientific">candidate division CPR1 bacterium ADurb.Bin160</name>
    <dbReference type="NCBI Taxonomy" id="1852826"/>
    <lineage>
        <taxon>Bacteria</taxon>
        <taxon>candidate division CPR1</taxon>
    </lineage>
</organism>
<protein>
    <submittedName>
        <fullName evidence="1">Uncharacterized protein</fullName>
    </submittedName>
</protein>